<dbReference type="SUPFAM" id="SSF54427">
    <property type="entry name" value="NTF2-like"/>
    <property type="match status" value="1"/>
</dbReference>
<dbReference type="Pfam" id="PF12680">
    <property type="entry name" value="SnoaL_2"/>
    <property type="match status" value="1"/>
</dbReference>
<protein>
    <submittedName>
        <fullName evidence="2">Nuclear transport factor 2 family protein</fullName>
    </submittedName>
</protein>
<sequence>MTDDQRSRNLDLVRAYTDALNKWDIETMRELSTEDVVFELPFRPPTFERETAGRDAYMEVLGQARDHMIDGSENLHDMTLDTLASDPDVVIATYKSDMTLRSGARYANEYISRFVIRDGKVARFVEYYDSIKLFTALGGSLVEAGESDLLPAGLKS</sequence>
<evidence type="ECO:0000313" key="2">
    <source>
        <dbReference type="EMBL" id="MFC4756047.1"/>
    </source>
</evidence>
<feature type="domain" description="SnoaL-like" evidence="1">
    <location>
        <begin position="13"/>
        <end position="123"/>
    </location>
</feature>
<accession>A0ABV9PSH5</accession>
<organism evidence="2 3">
    <name type="scientific">Dietzia aurantiaca</name>
    <dbReference type="NCBI Taxonomy" id="983873"/>
    <lineage>
        <taxon>Bacteria</taxon>
        <taxon>Bacillati</taxon>
        <taxon>Actinomycetota</taxon>
        <taxon>Actinomycetes</taxon>
        <taxon>Mycobacteriales</taxon>
        <taxon>Dietziaceae</taxon>
        <taxon>Dietzia</taxon>
    </lineage>
</organism>
<dbReference type="InterPro" id="IPR032710">
    <property type="entry name" value="NTF2-like_dom_sf"/>
</dbReference>
<dbReference type="EMBL" id="JBHSHP010000056">
    <property type="protein sequence ID" value="MFC4756047.1"/>
    <property type="molecule type" value="Genomic_DNA"/>
</dbReference>
<dbReference type="InterPro" id="IPR037401">
    <property type="entry name" value="SnoaL-like"/>
</dbReference>
<gene>
    <name evidence="2" type="ORF">ACFO7U_14840</name>
</gene>
<reference evidence="3" key="1">
    <citation type="journal article" date="2019" name="Int. J. Syst. Evol. Microbiol.">
        <title>The Global Catalogue of Microorganisms (GCM) 10K type strain sequencing project: providing services to taxonomists for standard genome sequencing and annotation.</title>
        <authorList>
            <consortium name="The Broad Institute Genomics Platform"/>
            <consortium name="The Broad Institute Genome Sequencing Center for Infectious Disease"/>
            <person name="Wu L."/>
            <person name="Ma J."/>
        </authorList>
    </citation>
    <scope>NUCLEOTIDE SEQUENCE [LARGE SCALE GENOMIC DNA]</scope>
    <source>
        <strain evidence="3">JCM 11882</strain>
    </source>
</reference>
<keyword evidence="3" id="KW-1185">Reference proteome</keyword>
<dbReference type="Proteomes" id="UP001595836">
    <property type="component" value="Unassembled WGS sequence"/>
</dbReference>
<dbReference type="Gene3D" id="3.10.450.50">
    <property type="match status" value="1"/>
</dbReference>
<evidence type="ECO:0000259" key="1">
    <source>
        <dbReference type="Pfam" id="PF12680"/>
    </source>
</evidence>
<evidence type="ECO:0000313" key="3">
    <source>
        <dbReference type="Proteomes" id="UP001595836"/>
    </source>
</evidence>
<dbReference type="RefSeq" id="WP_344995948.1">
    <property type="nucleotide sequence ID" value="NZ_BAABCD010000053.1"/>
</dbReference>
<comment type="caution">
    <text evidence="2">The sequence shown here is derived from an EMBL/GenBank/DDBJ whole genome shotgun (WGS) entry which is preliminary data.</text>
</comment>
<proteinExistence type="predicted"/>
<name>A0ABV9PSH5_9ACTN</name>